<evidence type="ECO:0000256" key="5">
    <source>
        <dbReference type="ARBA" id="ARBA00023157"/>
    </source>
</evidence>
<evidence type="ECO:0000256" key="10">
    <source>
        <dbReference type="PIRSR" id="PIRSR000077-4"/>
    </source>
</evidence>
<dbReference type="KEGG" id="cmah:C1I91_24855"/>
<dbReference type="CDD" id="cd02947">
    <property type="entry name" value="TRX_family"/>
    <property type="match status" value="1"/>
</dbReference>
<protein>
    <recommendedName>
        <fullName evidence="2 7">Thioredoxin</fullName>
    </recommendedName>
</protein>
<dbReference type="InterPro" id="IPR013766">
    <property type="entry name" value="Thioredoxin_domain"/>
</dbReference>
<keyword evidence="4" id="KW-0249">Electron transport</keyword>
<evidence type="ECO:0000256" key="4">
    <source>
        <dbReference type="ARBA" id="ARBA00022982"/>
    </source>
</evidence>
<dbReference type="PRINTS" id="PR00421">
    <property type="entry name" value="THIOREDOXIN"/>
</dbReference>
<dbReference type="GO" id="GO:0015035">
    <property type="term" value="F:protein-disulfide reductase activity"/>
    <property type="evidence" value="ECO:0007669"/>
    <property type="project" value="UniProtKB-UniRule"/>
</dbReference>
<keyword evidence="6 10" id="KW-0676">Redox-active center</keyword>
<keyword evidence="5 10" id="KW-1015">Disulfide bond</keyword>
<keyword evidence="3" id="KW-0813">Transport</keyword>
<evidence type="ECO:0000259" key="11">
    <source>
        <dbReference type="PROSITE" id="PS51352"/>
    </source>
</evidence>
<dbReference type="PANTHER" id="PTHR45663:SF11">
    <property type="entry name" value="GEO12009P1"/>
    <property type="match status" value="1"/>
</dbReference>
<dbReference type="AlphaFoldDB" id="A0A3R5R1J2"/>
<feature type="site" description="Deprotonates C-terminal active site Cys" evidence="9">
    <location>
        <position position="24"/>
    </location>
</feature>
<reference evidence="12 13" key="1">
    <citation type="submission" date="2018-01" db="EMBL/GenBank/DDBJ databases">
        <title>Genome Sequencing and Assembly of Anaerobacter polyendosporus strain CT4.</title>
        <authorList>
            <person name="Tachaapaikoon C."/>
            <person name="Sutheeworapong S."/>
            <person name="Jenjaroenpun P."/>
            <person name="Wongsurawat T."/>
            <person name="Nookeaw I."/>
            <person name="Cheawchanlertfa P."/>
            <person name="Kosugi A."/>
            <person name="Cheevadhanarak S."/>
            <person name="Ratanakhanokchai K."/>
        </authorList>
    </citation>
    <scope>NUCLEOTIDE SEQUENCE [LARGE SCALE GENOMIC DNA]</scope>
    <source>
        <strain evidence="12 13">CT4</strain>
    </source>
</reference>
<dbReference type="InterPro" id="IPR036249">
    <property type="entry name" value="Thioredoxin-like_sf"/>
</dbReference>
<evidence type="ECO:0000256" key="3">
    <source>
        <dbReference type="ARBA" id="ARBA00022448"/>
    </source>
</evidence>
<dbReference type="Gene3D" id="3.40.30.10">
    <property type="entry name" value="Glutaredoxin"/>
    <property type="match status" value="1"/>
</dbReference>
<dbReference type="PROSITE" id="PS51352">
    <property type="entry name" value="THIOREDOXIN_2"/>
    <property type="match status" value="1"/>
</dbReference>
<evidence type="ECO:0000256" key="7">
    <source>
        <dbReference type="NCBIfam" id="TIGR01068"/>
    </source>
</evidence>
<feature type="site" description="Contributes to redox potential value" evidence="9">
    <location>
        <position position="31"/>
    </location>
</feature>
<dbReference type="Proteomes" id="UP000286268">
    <property type="component" value="Chromosome"/>
</dbReference>
<evidence type="ECO:0000256" key="6">
    <source>
        <dbReference type="ARBA" id="ARBA00023284"/>
    </source>
</evidence>
<dbReference type="InterPro" id="IPR005746">
    <property type="entry name" value="Thioredoxin"/>
</dbReference>
<accession>A0A3R5R1J2</accession>
<evidence type="ECO:0000256" key="9">
    <source>
        <dbReference type="PIRSR" id="PIRSR000077-1"/>
    </source>
</evidence>
<evidence type="ECO:0000313" key="13">
    <source>
        <dbReference type="Proteomes" id="UP000286268"/>
    </source>
</evidence>
<name>A0A3R5R1J2_9CLOT</name>
<dbReference type="EMBL" id="CP025746">
    <property type="protein sequence ID" value="QAA34601.1"/>
    <property type="molecule type" value="Genomic_DNA"/>
</dbReference>
<dbReference type="FunFam" id="3.40.30.10:FF:000001">
    <property type="entry name" value="Thioredoxin"/>
    <property type="match status" value="1"/>
</dbReference>
<dbReference type="Pfam" id="PF00085">
    <property type="entry name" value="Thioredoxin"/>
    <property type="match status" value="1"/>
</dbReference>
<organism evidence="12 13">
    <name type="scientific">Clostridium manihotivorum</name>
    <dbReference type="NCBI Taxonomy" id="2320868"/>
    <lineage>
        <taxon>Bacteria</taxon>
        <taxon>Bacillati</taxon>
        <taxon>Bacillota</taxon>
        <taxon>Clostridia</taxon>
        <taxon>Eubacteriales</taxon>
        <taxon>Clostridiaceae</taxon>
        <taxon>Clostridium</taxon>
    </lineage>
</organism>
<dbReference type="SUPFAM" id="SSF52833">
    <property type="entry name" value="Thioredoxin-like"/>
    <property type="match status" value="1"/>
</dbReference>
<dbReference type="RefSeq" id="WP_128215315.1">
    <property type="nucleotide sequence ID" value="NZ_CP025746.1"/>
</dbReference>
<evidence type="ECO:0000313" key="12">
    <source>
        <dbReference type="EMBL" id="QAA34601.1"/>
    </source>
</evidence>
<gene>
    <name evidence="12" type="primary">trxA</name>
    <name evidence="12" type="ORF">C1I91_24855</name>
</gene>
<dbReference type="PIRSF" id="PIRSF000077">
    <property type="entry name" value="Thioredoxin"/>
    <property type="match status" value="1"/>
</dbReference>
<dbReference type="OrthoDB" id="9790390at2"/>
<keyword evidence="13" id="KW-1185">Reference proteome</keyword>
<feature type="domain" description="Thioredoxin" evidence="11">
    <location>
        <begin position="1"/>
        <end position="105"/>
    </location>
</feature>
<dbReference type="NCBIfam" id="TIGR01068">
    <property type="entry name" value="thioredoxin"/>
    <property type="match status" value="1"/>
</dbReference>
<feature type="site" description="Contributes to redox potential value" evidence="9">
    <location>
        <position position="32"/>
    </location>
</feature>
<feature type="active site" description="Nucleophile" evidence="9">
    <location>
        <position position="33"/>
    </location>
</feature>
<evidence type="ECO:0000256" key="2">
    <source>
        <dbReference type="ARBA" id="ARBA00020570"/>
    </source>
</evidence>
<feature type="active site" description="Nucleophile" evidence="9">
    <location>
        <position position="30"/>
    </location>
</feature>
<dbReference type="PANTHER" id="PTHR45663">
    <property type="entry name" value="GEO12009P1"/>
    <property type="match status" value="1"/>
</dbReference>
<comment type="similarity">
    <text evidence="1 8">Belongs to the thioredoxin family.</text>
</comment>
<proteinExistence type="inferred from homology"/>
<dbReference type="GO" id="GO:0005737">
    <property type="term" value="C:cytoplasm"/>
    <property type="evidence" value="ECO:0007669"/>
    <property type="project" value="TreeGrafter"/>
</dbReference>
<feature type="disulfide bond" description="Redox-active" evidence="10">
    <location>
        <begin position="30"/>
        <end position="33"/>
    </location>
</feature>
<evidence type="ECO:0000256" key="8">
    <source>
        <dbReference type="PIRNR" id="PIRNR000077"/>
    </source>
</evidence>
<evidence type="ECO:0000256" key="1">
    <source>
        <dbReference type="ARBA" id="ARBA00008987"/>
    </source>
</evidence>
<dbReference type="PROSITE" id="PS00194">
    <property type="entry name" value="THIOREDOXIN_1"/>
    <property type="match status" value="1"/>
</dbReference>
<dbReference type="InterPro" id="IPR017937">
    <property type="entry name" value="Thioredoxin_CS"/>
</dbReference>
<sequence length="105" mass="12088">MIKEVVNNKLEEVMKDSKNVVLVDFWATWCEPCKMISPILDELSEELEGKVEFVKVNADQNKELVSKYQISGIPTMLIFKRGELVDTLNGFNPKVKLLQVLNKYI</sequence>